<feature type="compositionally biased region" description="Pro residues" evidence="3">
    <location>
        <begin position="147"/>
        <end position="162"/>
    </location>
</feature>
<dbReference type="AlphaFoldDB" id="A0A3G8M361"/>
<evidence type="ECO:0000259" key="5">
    <source>
        <dbReference type="PROSITE" id="PS51516"/>
    </source>
</evidence>
<accession>A0A3G8M361</accession>
<evidence type="ECO:0000256" key="2">
    <source>
        <dbReference type="ARBA" id="ARBA00023163"/>
    </source>
</evidence>
<feature type="domain" description="Sox C-terminal" evidence="5">
    <location>
        <begin position="225"/>
        <end position="295"/>
    </location>
</feature>
<feature type="transmembrane region" description="Helical" evidence="4">
    <location>
        <begin position="12"/>
        <end position="33"/>
    </location>
</feature>
<keyword evidence="1" id="KW-0805">Transcription regulation</keyword>
<protein>
    <recommendedName>
        <fullName evidence="5">Sox C-terminal domain-containing protein</fullName>
    </recommendedName>
</protein>
<evidence type="ECO:0000256" key="4">
    <source>
        <dbReference type="SAM" id="Phobius"/>
    </source>
</evidence>
<sequence>MPDKFTQLLPALGALVAFLVAAVLVLYIFRLLFGRRIRAPGGRNRARRLDVVDVYDLDRERQLVIVRRDNIEHLLLIGGPNDILVEATISRPEGAVSRGPEQRPGAPAAANWPAGPSAPPRELEAPLPKPAAAGAVNLPPDLFAPAPTRPAAPPPPPPPPAGPRVSSPAAQPQRPAPPRSPTPPFLARAQQRLAPRPKEPSPPEAAAPAPPPPPAAPPRPAEPPPAPRPAAPPPPAPPPAAARPAAPPPAPPPPPKPAAPPPPPPPAAPAPADVDPLDSLEAEMARLLGRSDQKE</sequence>
<feature type="compositionally biased region" description="Pro residues" evidence="3">
    <location>
        <begin position="202"/>
        <end position="269"/>
    </location>
</feature>
<feature type="compositionally biased region" description="Low complexity" evidence="3">
    <location>
        <begin position="163"/>
        <end position="173"/>
    </location>
</feature>
<evidence type="ECO:0000256" key="3">
    <source>
        <dbReference type="SAM" id="MobiDB-lite"/>
    </source>
</evidence>
<keyword evidence="2" id="KW-0804">Transcription</keyword>
<keyword evidence="4" id="KW-1133">Transmembrane helix</keyword>
<organism evidence="6 7">
    <name type="scientific">Methylocystis rosea</name>
    <dbReference type="NCBI Taxonomy" id="173366"/>
    <lineage>
        <taxon>Bacteria</taxon>
        <taxon>Pseudomonadati</taxon>
        <taxon>Pseudomonadota</taxon>
        <taxon>Alphaproteobacteria</taxon>
        <taxon>Hyphomicrobiales</taxon>
        <taxon>Methylocystaceae</taxon>
        <taxon>Methylocystis</taxon>
    </lineage>
</organism>
<evidence type="ECO:0000313" key="7">
    <source>
        <dbReference type="Proteomes" id="UP000273982"/>
    </source>
</evidence>
<dbReference type="Proteomes" id="UP000273982">
    <property type="component" value="Chromosome"/>
</dbReference>
<dbReference type="PANTHER" id="PTHR38766">
    <property type="entry name" value="FLAGELLAR PROTEIN FLIO"/>
    <property type="match status" value="1"/>
</dbReference>
<dbReference type="InterPro" id="IPR052205">
    <property type="entry name" value="FliO/MopB"/>
</dbReference>
<gene>
    <name evidence="6" type="ORF">EHO51_04740</name>
</gene>
<proteinExistence type="predicted"/>
<dbReference type="EMBL" id="CP034086">
    <property type="protein sequence ID" value="AZG76094.1"/>
    <property type="molecule type" value="Genomic_DNA"/>
</dbReference>
<feature type="region of interest" description="Disordered" evidence="3">
    <location>
        <begin position="94"/>
        <end position="295"/>
    </location>
</feature>
<reference evidence="6 7" key="1">
    <citation type="submission" date="2018-11" db="EMBL/GenBank/DDBJ databases">
        <title>Genome squencing of methanotrophic bacteria isolated from alkaline groundwater in Korea.</title>
        <authorList>
            <person name="Nguyen L.N."/>
        </authorList>
    </citation>
    <scope>NUCLEOTIDE SEQUENCE [LARGE SCALE GENOMIC DNA]</scope>
    <source>
        <strain evidence="6 7">GW6</strain>
    </source>
</reference>
<feature type="compositionally biased region" description="Pro residues" evidence="3">
    <location>
        <begin position="174"/>
        <end position="184"/>
    </location>
</feature>
<feature type="compositionally biased region" description="Low complexity" evidence="3">
    <location>
        <begin position="104"/>
        <end position="115"/>
    </location>
</feature>
<evidence type="ECO:0000256" key="1">
    <source>
        <dbReference type="ARBA" id="ARBA00023015"/>
    </source>
</evidence>
<dbReference type="PANTHER" id="PTHR38766:SF1">
    <property type="entry name" value="FLAGELLAR PROTEIN FLIO"/>
    <property type="match status" value="1"/>
</dbReference>
<name>A0A3G8M361_9HYPH</name>
<keyword evidence="4" id="KW-0812">Transmembrane</keyword>
<dbReference type="KEGG" id="mros:EHO51_04740"/>
<keyword evidence="4" id="KW-0472">Membrane</keyword>
<dbReference type="RefSeq" id="WP_124737923.1">
    <property type="nucleotide sequence ID" value="NZ_CP034086.1"/>
</dbReference>
<evidence type="ECO:0000313" key="6">
    <source>
        <dbReference type="EMBL" id="AZG76094.1"/>
    </source>
</evidence>
<dbReference type="PROSITE" id="PS51516">
    <property type="entry name" value="SOX_C"/>
    <property type="match status" value="1"/>
</dbReference>
<dbReference type="InterPro" id="IPR021934">
    <property type="entry name" value="Sox_C"/>
</dbReference>